<dbReference type="Pfam" id="PF00010">
    <property type="entry name" value="HLH"/>
    <property type="match status" value="1"/>
</dbReference>
<dbReference type="PROSITE" id="PS50888">
    <property type="entry name" value="BHLH"/>
    <property type="match status" value="1"/>
</dbReference>
<dbReference type="InterPro" id="IPR011598">
    <property type="entry name" value="bHLH_dom"/>
</dbReference>
<dbReference type="PANTHER" id="PTHR13935:SF166">
    <property type="entry name" value="ACHAETE-SCUTE TRANSCRIPTION FACTOR-RELATED PROTEIN-RELATED"/>
    <property type="match status" value="1"/>
</dbReference>
<comment type="subcellular location">
    <subcellularLocation>
        <location evidence="1">Nucleus</location>
    </subcellularLocation>
</comment>
<dbReference type="SMART" id="SM00353">
    <property type="entry name" value="HLH"/>
    <property type="match status" value="1"/>
</dbReference>
<dbReference type="GO" id="GO:0046983">
    <property type="term" value="F:protein dimerization activity"/>
    <property type="evidence" value="ECO:0007669"/>
    <property type="project" value="InterPro"/>
</dbReference>
<evidence type="ECO:0000256" key="1">
    <source>
        <dbReference type="ARBA" id="ARBA00004123"/>
    </source>
</evidence>
<evidence type="ECO:0000256" key="2">
    <source>
        <dbReference type="ARBA" id="ARBA00011738"/>
    </source>
</evidence>
<dbReference type="GO" id="GO:0090575">
    <property type="term" value="C:RNA polymerase II transcription regulator complex"/>
    <property type="evidence" value="ECO:0007669"/>
    <property type="project" value="TreeGrafter"/>
</dbReference>
<sequence length="248" mass="28282">MFSFQKSIDHHELVFHQIPSLISFQQQAKTQQDLVVDIHDHVTMEGSTYDPVTKARKLHGDQSPSSKPNSATTEDEHTQRKLAHREIERQRRQDMAKLYASLRDLLPLELLKGKRSTSDHMHQAVNYIKHMQENIKDLSAKRDRLKKMETNTVSRTAGTNTRNVFPNTVSVSSCREGVQILINSCSIEDGFPLSRVLKEISEDLNVITCTCTKVNHRLIHSIHTEANDSVSTDNSVLQQRLVTIANNY</sequence>
<evidence type="ECO:0000256" key="6">
    <source>
        <dbReference type="ARBA" id="ARBA00023242"/>
    </source>
</evidence>
<evidence type="ECO:0000256" key="3">
    <source>
        <dbReference type="ARBA" id="ARBA00023015"/>
    </source>
</evidence>
<dbReference type="Proteomes" id="UP001206925">
    <property type="component" value="Unassembled WGS sequence"/>
</dbReference>
<dbReference type="InterPro" id="IPR015660">
    <property type="entry name" value="MASH1/Ascl1a-like"/>
</dbReference>
<evidence type="ECO:0000256" key="7">
    <source>
        <dbReference type="SAM" id="MobiDB-lite"/>
    </source>
</evidence>
<dbReference type="GO" id="GO:0000981">
    <property type="term" value="F:DNA-binding transcription factor activity, RNA polymerase II-specific"/>
    <property type="evidence" value="ECO:0007669"/>
    <property type="project" value="TreeGrafter"/>
</dbReference>
<keyword evidence="3" id="KW-0805">Transcription regulation</keyword>
<keyword evidence="4" id="KW-0238">DNA-binding</keyword>
<feature type="compositionally biased region" description="Polar residues" evidence="7">
    <location>
        <begin position="62"/>
        <end position="72"/>
    </location>
</feature>
<feature type="compositionally biased region" description="Basic and acidic residues" evidence="7">
    <location>
        <begin position="74"/>
        <end position="87"/>
    </location>
</feature>
<evidence type="ECO:0000259" key="8">
    <source>
        <dbReference type="PROSITE" id="PS50888"/>
    </source>
</evidence>
<organism evidence="9 10">
    <name type="scientific">Ambrosia artemisiifolia</name>
    <name type="common">Common ragweed</name>
    <dbReference type="NCBI Taxonomy" id="4212"/>
    <lineage>
        <taxon>Eukaryota</taxon>
        <taxon>Viridiplantae</taxon>
        <taxon>Streptophyta</taxon>
        <taxon>Embryophyta</taxon>
        <taxon>Tracheophyta</taxon>
        <taxon>Spermatophyta</taxon>
        <taxon>Magnoliopsida</taxon>
        <taxon>eudicotyledons</taxon>
        <taxon>Gunneridae</taxon>
        <taxon>Pentapetalae</taxon>
        <taxon>asterids</taxon>
        <taxon>campanulids</taxon>
        <taxon>Asterales</taxon>
        <taxon>Asteraceae</taxon>
        <taxon>Asteroideae</taxon>
        <taxon>Heliantheae alliance</taxon>
        <taxon>Heliantheae</taxon>
        <taxon>Ambrosia</taxon>
    </lineage>
</organism>
<proteinExistence type="predicted"/>
<keyword evidence="5" id="KW-0804">Transcription</keyword>
<evidence type="ECO:0000313" key="10">
    <source>
        <dbReference type="Proteomes" id="UP001206925"/>
    </source>
</evidence>
<name>A0AAD5CRL5_AMBAR</name>
<evidence type="ECO:0000256" key="5">
    <source>
        <dbReference type="ARBA" id="ARBA00023163"/>
    </source>
</evidence>
<keyword evidence="10" id="KW-1185">Reference proteome</keyword>
<evidence type="ECO:0000313" key="9">
    <source>
        <dbReference type="EMBL" id="KAI7745460.1"/>
    </source>
</evidence>
<keyword evidence="6" id="KW-0539">Nucleus</keyword>
<dbReference type="SUPFAM" id="SSF47459">
    <property type="entry name" value="HLH, helix-loop-helix DNA-binding domain"/>
    <property type="match status" value="1"/>
</dbReference>
<feature type="domain" description="BHLH" evidence="8">
    <location>
        <begin position="79"/>
        <end position="131"/>
    </location>
</feature>
<dbReference type="GO" id="GO:0000977">
    <property type="term" value="F:RNA polymerase II transcription regulatory region sequence-specific DNA binding"/>
    <property type="evidence" value="ECO:0007669"/>
    <property type="project" value="TreeGrafter"/>
</dbReference>
<comment type="caution">
    <text evidence="9">The sequence shown here is derived from an EMBL/GenBank/DDBJ whole genome shotgun (WGS) entry which is preliminary data.</text>
</comment>
<evidence type="ECO:0000256" key="4">
    <source>
        <dbReference type="ARBA" id="ARBA00023125"/>
    </source>
</evidence>
<dbReference type="AlphaFoldDB" id="A0AAD5CRL5"/>
<dbReference type="FunFam" id="4.10.280.10:FF:000085">
    <property type="entry name" value="Transcription factor bHLH126"/>
    <property type="match status" value="1"/>
</dbReference>
<dbReference type="Gene3D" id="4.10.280.10">
    <property type="entry name" value="Helix-loop-helix DNA-binding domain"/>
    <property type="match status" value="1"/>
</dbReference>
<comment type="subunit">
    <text evidence="2">Homodimer.</text>
</comment>
<dbReference type="InterPro" id="IPR036638">
    <property type="entry name" value="HLH_DNA-bd_sf"/>
</dbReference>
<dbReference type="EMBL" id="JAMZMK010007237">
    <property type="protein sequence ID" value="KAI7745460.1"/>
    <property type="molecule type" value="Genomic_DNA"/>
</dbReference>
<protein>
    <recommendedName>
        <fullName evidence="8">BHLH domain-containing protein</fullName>
    </recommendedName>
</protein>
<reference evidence="9" key="1">
    <citation type="submission" date="2022-06" db="EMBL/GenBank/DDBJ databases">
        <title>Uncovering the hologenomic basis of an extraordinary plant invasion.</title>
        <authorList>
            <person name="Bieker V.C."/>
            <person name="Martin M.D."/>
            <person name="Gilbert T."/>
            <person name="Hodgins K."/>
            <person name="Battlay P."/>
            <person name="Petersen B."/>
            <person name="Wilson J."/>
        </authorList>
    </citation>
    <scope>NUCLEOTIDE SEQUENCE</scope>
    <source>
        <strain evidence="9">AA19_3_7</strain>
        <tissue evidence="9">Leaf</tissue>
    </source>
</reference>
<dbReference type="PANTHER" id="PTHR13935">
    <property type="entry name" value="ACHAETE-SCUTE TRANSCRIPTION FACTOR-RELATED"/>
    <property type="match status" value="1"/>
</dbReference>
<accession>A0AAD5CRL5</accession>
<feature type="region of interest" description="Disordered" evidence="7">
    <location>
        <begin position="47"/>
        <end position="87"/>
    </location>
</feature>
<gene>
    <name evidence="9" type="ORF">M8C21_010476</name>
</gene>